<dbReference type="GO" id="GO:0055085">
    <property type="term" value="P:transmembrane transport"/>
    <property type="evidence" value="ECO:0007669"/>
    <property type="project" value="InterPro"/>
</dbReference>
<dbReference type="InterPro" id="IPR003538">
    <property type="entry name" value="TonB"/>
</dbReference>
<dbReference type="Proteomes" id="UP000269883">
    <property type="component" value="Chromosome"/>
</dbReference>
<evidence type="ECO:0000256" key="6">
    <source>
        <dbReference type="ARBA" id="ARBA00022692"/>
    </source>
</evidence>
<keyword evidence="6 11" id="KW-0812">Transmembrane</keyword>
<keyword evidence="9 11" id="KW-0472">Membrane</keyword>
<keyword evidence="7" id="KW-0653">Protein transport</keyword>
<evidence type="ECO:0000256" key="10">
    <source>
        <dbReference type="SAM" id="MobiDB-lite"/>
    </source>
</evidence>
<evidence type="ECO:0000259" key="12">
    <source>
        <dbReference type="PROSITE" id="PS52015"/>
    </source>
</evidence>
<dbReference type="InterPro" id="IPR006260">
    <property type="entry name" value="TonB/TolA_C"/>
</dbReference>
<evidence type="ECO:0000256" key="9">
    <source>
        <dbReference type="ARBA" id="ARBA00023136"/>
    </source>
</evidence>
<dbReference type="EMBL" id="AP017378">
    <property type="protein sequence ID" value="BBD09827.1"/>
    <property type="molecule type" value="Genomic_DNA"/>
</dbReference>
<evidence type="ECO:0000313" key="14">
    <source>
        <dbReference type="Proteomes" id="UP000269883"/>
    </source>
</evidence>
<dbReference type="GO" id="GO:0005886">
    <property type="term" value="C:plasma membrane"/>
    <property type="evidence" value="ECO:0007669"/>
    <property type="project" value="UniProtKB-SubCell"/>
</dbReference>
<evidence type="ECO:0000256" key="5">
    <source>
        <dbReference type="ARBA" id="ARBA00022519"/>
    </source>
</evidence>
<keyword evidence="14" id="KW-1185">Reference proteome</keyword>
<name>A0A2Z6B2U2_9BACT</name>
<comment type="subcellular location">
    <subcellularLocation>
        <location evidence="1">Cell inner membrane</location>
        <topology evidence="1">Single-pass membrane protein</topology>
        <orientation evidence="1">Periplasmic side</orientation>
    </subcellularLocation>
</comment>
<evidence type="ECO:0000256" key="4">
    <source>
        <dbReference type="ARBA" id="ARBA00022475"/>
    </source>
</evidence>
<evidence type="ECO:0000256" key="2">
    <source>
        <dbReference type="ARBA" id="ARBA00006555"/>
    </source>
</evidence>
<evidence type="ECO:0000256" key="1">
    <source>
        <dbReference type="ARBA" id="ARBA00004383"/>
    </source>
</evidence>
<keyword evidence="3" id="KW-0813">Transport</keyword>
<sequence>MCHSSGSGVLLSRIAPVLSLTLHAVLVLACFFVANLSTRAQTLVCPVAYEVALVTLEGAGGSGHSEATAVAVERVESPLPRRTVQLQEKPKVAPSTKPLAQKESKSDPSTRVIPREIAAAKSEQQNSDEVAAAHEDGVHSEHEASTALSNGGVSTGTGTDATSPQGLPLGIGNGLGRGELAGGIGQVDVLPRITRKIEPRYPAGAREGGVTGSVSVKFLVDRNGRVREPQVLFADPQGVFEQSALSAVRRWRFKAAKKDGQRVATWVVLPIRFSLE</sequence>
<gene>
    <name evidence="13" type="ORF">DFE_3101</name>
</gene>
<dbReference type="PANTHER" id="PTHR33446">
    <property type="entry name" value="PROTEIN TONB-RELATED"/>
    <property type="match status" value="1"/>
</dbReference>
<keyword evidence="5" id="KW-0997">Cell inner membrane</keyword>
<evidence type="ECO:0000256" key="3">
    <source>
        <dbReference type="ARBA" id="ARBA00022448"/>
    </source>
</evidence>
<dbReference type="NCBIfam" id="TIGR01352">
    <property type="entry name" value="tonB_Cterm"/>
    <property type="match status" value="1"/>
</dbReference>
<feature type="compositionally biased region" description="Basic and acidic residues" evidence="10">
    <location>
        <begin position="131"/>
        <end position="144"/>
    </location>
</feature>
<dbReference type="KEGG" id="dfl:DFE_3101"/>
<reference evidence="13 14" key="1">
    <citation type="journal article" date="2018" name="Sci. Adv.">
        <title>Multi-heme cytochromes provide a pathway for survival in energy-limited environments.</title>
        <authorList>
            <person name="Deng X."/>
            <person name="Dohmae N."/>
            <person name="Nealson K.H."/>
            <person name="Hashimoto K."/>
            <person name="Okamoto A."/>
        </authorList>
    </citation>
    <scope>NUCLEOTIDE SEQUENCE [LARGE SCALE GENOMIC DNA]</scope>
    <source>
        <strain evidence="13 14">IS5</strain>
    </source>
</reference>
<dbReference type="GO" id="GO:0031992">
    <property type="term" value="F:energy transducer activity"/>
    <property type="evidence" value="ECO:0007669"/>
    <property type="project" value="InterPro"/>
</dbReference>
<dbReference type="AlphaFoldDB" id="A0A2Z6B2U2"/>
<evidence type="ECO:0000256" key="7">
    <source>
        <dbReference type="ARBA" id="ARBA00022927"/>
    </source>
</evidence>
<dbReference type="PROSITE" id="PS52015">
    <property type="entry name" value="TONB_CTD"/>
    <property type="match status" value="1"/>
</dbReference>
<proteinExistence type="inferred from homology"/>
<comment type="similarity">
    <text evidence="2">Belongs to the TonB family.</text>
</comment>
<evidence type="ECO:0000256" key="8">
    <source>
        <dbReference type="ARBA" id="ARBA00022989"/>
    </source>
</evidence>
<dbReference type="InterPro" id="IPR051045">
    <property type="entry name" value="TonB-dependent_transducer"/>
</dbReference>
<dbReference type="Gene3D" id="3.30.1150.10">
    <property type="match status" value="1"/>
</dbReference>
<dbReference type="SUPFAM" id="SSF74653">
    <property type="entry name" value="TolA/TonB C-terminal domain"/>
    <property type="match status" value="1"/>
</dbReference>
<feature type="compositionally biased region" description="Polar residues" evidence="10">
    <location>
        <begin position="146"/>
        <end position="165"/>
    </location>
</feature>
<evidence type="ECO:0000313" key="13">
    <source>
        <dbReference type="EMBL" id="BBD09827.1"/>
    </source>
</evidence>
<organism evidence="13 14">
    <name type="scientific">Desulfovibrio ferrophilus</name>
    <dbReference type="NCBI Taxonomy" id="241368"/>
    <lineage>
        <taxon>Bacteria</taxon>
        <taxon>Pseudomonadati</taxon>
        <taxon>Thermodesulfobacteriota</taxon>
        <taxon>Desulfovibrionia</taxon>
        <taxon>Desulfovibrionales</taxon>
        <taxon>Desulfovibrionaceae</taxon>
        <taxon>Desulfovibrio</taxon>
    </lineage>
</organism>
<dbReference type="Pfam" id="PF03544">
    <property type="entry name" value="TonB_C"/>
    <property type="match status" value="1"/>
</dbReference>
<protein>
    <submittedName>
        <fullName evidence="13">TonB family protein</fullName>
    </submittedName>
</protein>
<dbReference type="GO" id="GO:0030288">
    <property type="term" value="C:outer membrane-bounded periplasmic space"/>
    <property type="evidence" value="ECO:0007669"/>
    <property type="project" value="InterPro"/>
</dbReference>
<feature type="region of interest" description="Disordered" evidence="10">
    <location>
        <begin position="76"/>
        <end position="170"/>
    </location>
</feature>
<dbReference type="InterPro" id="IPR037682">
    <property type="entry name" value="TonB_C"/>
</dbReference>
<dbReference type="PRINTS" id="PR01374">
    <property type="entry name" value="TONBPROTEIN"/>
</dbReference>
<feature type="domain" description="TonB C-terminal" evidence="12">
    <location>
        <begin position="186"/>
        <end position="276"/>
    </location>
</feature>
<dbReference type="GO" id="GO:0015891">
    <property type="term" value="P:siderophore transport"/>
    <property type="evidence" value="ECO:0007669"/>
    <property type="project" value="InterPro"/>
</dbReference>
<keyword evidence="8 11" id="KW-1133">Transmembrane helix</keyword>
<feature type="transmembrane region" description="Helical" evidence="11">
    <location>
        <begin position="14"/>
        <end position="34"/>
    </location>
</feature>
<keyword evidence="4" id="KW-1003">Cell membrane</keyword>
<evidence type="ECO:0000256" key="11">
    <source>
        <dbReference type="SAM" id="Phobius"/>
    </source>
</evidence>
<accession>A0A2Z6B2U2</accession>
<dbReference type="RefSeq" id="WP_172961789.1">
    <property type="nucleotide sequence ID" value="NZ_AP017378.1"/>
</dbReference>
<dbReference type="GO" id="GO:0015031">
    <property type="term" value="P:protein transport"/>
    <property type="evidence" value="ECO:0007669"/>
    <property type="project" value="UniProtKB-KW"/>
</dbReference>